<evidence type="ECO:0000256" key="1">
    <source>
        <dbReference type="ARBA" id="ARBA00023002"/>
    </source>
</evidence>
<reference evidence="4 5" key="1">
    <citation type="submission" date="2018-04" db="EMBL/GenBank/DDBJ databases">
        <title>Genomic Encyclopedia of Archaeal and Bacterial Type Strains, Phase II (KMG-II): from individual species to whole genera.</title>
        <authorList>
            <person name="Goeker M."/>
        </authorList>
    </citation>
    <scope>NUCLEOTIDE SEQUENCE [LARGE SCALE GENOMIC DNA]</scope>
    <source>
        <strain evidence="4 5">DSM 100434</strain>
    </source>
</reference>
<dbReference type="PROSITE" id="PS00671">
    <property type="entry name" value="D_2_HYDROXYACID_DH_3"/>
    <property type="match status" value="1"/>
</dbReference>
<sequence length="310" mass="33589">MSLTILFSAPDRLWPAYATALPEALRKAGINARLTREADPAVVDYIVYAPNEILSDFTPFTRAKAVLSLWAGVEKIAPNTTLTQPLCRMVDAGLALGMRDYVVGHVMRYHLGMDRHIHGLKGVWDQTTPPLARDRKVTVLGLGELGRTCAIALSTLGFDVTGWSRRPKEVPGITCLSGPQGLKTALSTAEILVLLLPDTAQTQDILNTDSLKRLPKGAMLINPGRGTLIDDDALLAALDSSQIGHATLDVFRTEPLPGDHPYWLHPKVTVTPHIAAETRPATASEVIAENIRRGETGEAFLHLVDRGAGY</sequence>
<feature type="domain" description="D-isomer specific 2-hydroxyacid dehydrogenase NAD-binding" evidence="3">
    <location>
        <begin position="122"/>
        <end position="275"/>
    </location>
</feature>
<dbReference type="Proteomes" id="UP000244077">
    <property type="component" value="Unassembled WGS sequence"/>
</dbReference>
<dbReference type="Pfam" id="PF02826">
    <property type="entry name" value="2-Hacid_dh_C"/>
    <property type="match status" value="1"/>
</dbReference>
<dbReference type="SUPFAM" id="SSF51735">
    <property type="entry name" value="NAD(P)-binding Rossmann-fold domains"/>
    <property type="match status" value="1"/>
</dbReference>
<dbReference type="CDD" id="cd12164">
    <property type="entry name" value="GDH_like_2"/>
    <property type="match status" value="1"/>
</dbReference>
<keyword evidence="1" id="KW-0560">Oxidoreductase</keyword>
<keyword evidence="4" id="KW-0670">Pyruvate</keyword>
<gene>
    <name evidence="4" type="ORF">C8N42_12135</name>
</gene>
<organism evidence="4 5">
    <name type="scientific">Celeribacter persicus</name>
    <dbReference type="NCBI Taxonomy" id="1651082"/>
    <lineage>
        <taxon>Bacteria</taxon>
        <taxon>Pseudomonadati</taxon>
        <taxon>Pseudomonadota</taxon>
        <taxon>Alphaproteobacteria</taxon>
        <taxon>Rhodobacterales</taxon>
        <taxon>Roseobacteraceae</taxon>
        <taxon>Celeribacter</taxon>
    </lineage>
</organism>
<dbReference type="EMBL" id="QAOH01000021">
    <property type="protein sequence ID" value="PTQ66996.1"/>
    <property type="molecule type" value="Genomic_DNA"/>
</dbReference>
<protein>
    <submittedName>
        <fullName evidence="4">Glyoxylate/hydroxypyruvate reductase A</fullName>
    </submittedName>
</protein>
<name>A0A2T5H5Y9_9RHOB</name>
<evidence type="ECO:0000256" key="2">
    <source>
        <dbReference type="ARBA" id="ARBA00023027"/>
    </source>
</evidence>
<evidence type="ECO:0000259" key="3">
    <source>
        <dbReference type="Pfam" id="PF02826"/>
    </source>
</evidence>
<evidence type="ECO:0000313" key="4">
    <source>
        <dbReference type="EMBL" id="PTQ66996.1"/>
    </source>
</evidence>
<dbReference type="Gene3D" id="3.40.50.720">
    <property type="entry name" value="NAD(P)-binding Rossmann-like Domain"/>
    <property type="match status" value="2"/>
</dbReference>
<dbReference type="RefSeq" id="WP_107817889.1">
    <property type="nucleotide sequence ID" value="NZ_QAOH01000021.1"/>
</dbReference>
<dbReference type="GO" id="GO:0016616">
    <property type="term" value="F:oxidoreductase activity, acting on the CH-OH group of donors, NAD or NADP as acceptor"/>
    <property type="evidence" value="ECO:0007669"/>
    <property type="project" value="UniProtKB-ARBA"/>
</dbReference>
<comment type="caution">
    <text evidence="4">The sequence shown here is derived from an EMBL/GenBank/DDBJ whole genome shotgun (WGS) entry which is preliminary data.</text>
</comment>
<accession>A0A2T5H5Y9</accession>
<evidence type="ECO:0000313" key="5">
    <source>
        <dbReference type="Proteomes" id="UP000244077"/>
    </source>
</evidence>
<keyword evidence="5" id="KW-1185">Reference proteome</keyword>
<dbReference type="AlphaFoldDB" id="A0A2T5H5Y9"/>
<dbReference type="PANTHER" id="PTHR43333">
    <property type="entry name" value="2-HACID_DH_C DOMAIN-CONTAINING PROTEIN"/>
    <property type="match status" value="1"/>
</dbReference>
<dbReference type="OrthoDB" id="9787219at2"/>
<dbReference type="InterPro" id="IPR006140">
    <property type="entry name" value="D-isomer_DH_NAD-bd"/>
</dbReference>
<keyword evidence="2" id="KW-0520">NAD</keyword>
<dbReference type="GO" id="GO:0051287">
    <property type="term" value="F:NAD binding"/>
    <property type="evidence" value="ECO:0007669"/>
    <property type="project" value="InterPro"/>
</dbReference>
<proteinExistence type="predicted"/>
<dbReference type="PANTHER" id="PTHR43333:SF1">
    <property type="entry name" value="D-ISOMER SPECIFIC 2-HYDROXYACID DEHYDROGENASE NAD-BINDING DOMAIN-CONTAINING PROTEIN"/>
    <property type="match status" value="1"/>
</dbReference>
<dbReference type="InterPro" id="IPR029753">
    <property type="entry name" value="D-isomer_DH_CS"/>
</dbReference>
<dbReference type="InterPro" id="IPR036291">
    <property type="entry name" value="NAD(P)-bd_dom_sf"/>
</dbReference>